<accession>A0AB34GYY0</accession>
<dbReference type="Proteomes" id="UP001159641">
    <property type="component" value="Unassembled WGS sequence"/>
</dbReference>
<evidence type="ECO:0000313" key="3">
    <source>
        <dbReference type="Proteomes" id="UP001159641"/>
    </source>
</evidence>
<keyword evidence="3" id="KW-1185">Reference proteome</keyword>
<gene>
    <name evidence="2" type="ORF">J1605_008282</name>
</gene>
<feature type="region of interest" description="Disordered" evidence="1">
    <location>
        <begin position="66"/>
        <end position="165"/>
    </location>
</feature>
<dbReference type="EMBL" id="JAIQCJ010002048">
    <property type="protein sequence ID" value="KAJ8784438.1"/>
    <property type="molecule type" value="Genomic_DNA"/>
</dbReference>
<feature type="compositionally biased region" description="Low complexity" evidence="1">
    <location>
        <begin position="82"/>
        <end position="103"/>
    </location>
</feature>
<organism evidence="2 3">
    <name type="scientific">Eschrichtius robustus</name>
    <name type="common">California gray whale</name>
    <name type="synonym">Eschrichtius gibbosus</name>
    <dbReference type="NCBI Taxonomy" id="9764"/>
    <lineage>
        <taxon>Eukaryota</taxon>
        <taxon>Metazoa</taxon>
        <taxon>Chordata</taxon>
        <taxon>Craniata</taxon>
        <taxon>Vertebrata</taxon>
        <taxon>Euteleostomi</taxon>
        <taxon>Mammalia</taxon>
        <taxon>Eutheria</taxon>
        <taxon>Laurasiatheria</taxon>
        <taxon>Artiodactyla</taxon>
        <taxon>Whippomorpha</taxon>
        <taxon>Cetacea</taxon>
        <taxon>Mysticeti</taxon>
        <taxon>Eschrichtiidae</taxon>
        <taxon>Eschrichtius</taxon>
    </lineage>
</organism>
<reference evidence="2 3" key="1">
    <citation type="submission" date="2022-11" db="EMBL/GenBank/DDBJ databases">
        <title>Whole genome sequence of Eschrichtius robustus ER-17-0199.</title>
        <authorList>
            <person name="Bruniche-Olsen A."/>
            <person name="Black A.N."/>
            <person name="Fields C.J."/>
            <person name="Walden K."/>
            <person name="Dewoody J.A."/>
        </authorList>
    </citation>
    <scope>NUCLEOTIDE SEQUENCE [LARGE SCALE GENOMIC DNA]</scope>
    <source>
        <strain evidence="2">ER-17-0199</strain>
        <tissue evidence="2">Blubber</tissue>
    </source>
</reference>
<feature type="region of interest" description="Disordered" evidence="1">
    <location>
        <begin position="24"/>
        <end position="54"/>
    </location>
</feature>
<sequence>MAGARGGRWLSALLARATEGTVIQAPPRRGGGVRYVAGGGRPFRSAKRPPPLPTYPCCPPLFSPCSGYTPPPRAPRRRARTPLRPARPGPRRGASLPSPRAAACGGGGASSSSDPQPPAPAEGDGAGLRRGGGGGGDSGGPRPCAAPRLLRPGGRRGDGAAVPGE</sequence>
<evidence type="ECO:0000256" key="1">
    <source>
        <dbReference type="SAM" id="MobiDB-lite"/>
    </source>
</evidence>
<feature type="compositionally biased region" description="Low complexity" evidence="1">
    <location>
        <begin position="140"/>
        <end position="152"/>
    </location>
</feature>
<proteinExistence type="predicted"/>
<dbReference type="AlphaFoldDB" id="A0AB34GYY0"/>
<feature type="compositionally biased region" description="Gly residues" evidence="1">
    <location>
        <begin position="124"/>
        <end position="139"/>
    </location>
</feature>
<name>A0AB34GYY0_ESCRO</name>
<feature type="compositionally biased region" description="Gly residues" evidence="1">
    <location>
        <begin position="29"/>
        <end position="41"/>
    </location>
</feature>
<evidence type="ECO:0000313" key="2">
    <source>
        <dbReference type="EMBL" id="KAJ8784438.1"/>
    </source>
</evidence>
<comment type="caution">
    <text evidence="2">The sequence shown here is derived from an EMBL/GenBank/DDBJ whole genome shotgun (WGS) entry which is preliminary data.</text>
</comment>
<protein>
    <submittedName>
        <fullName evidence="2">Uncharacterized protein</fullName>
    </submittedName>
</protein>